<protein>
    <submittedName>
        <fullName evidence="1">Uncharacterized protein</fullName>
    </submittedName>
</protein>
<organism evidence="1 2">
    <name type="scientific">Aldrovandia affinis</name>
    <dbReference type="NCBI Taxonomy" id="143900"/>
    <lineage>
        <taxon>Eukaryota</taxon>
        <taxon>Metazoa</taxon>
        <taxon>Chordata</taxon>
        <taxon>Craniata</taxon>
        <taxon>Vertebrata</taxon>
        <taxon>Euteleostomi</taxon>
        <taxon>Actinopterygii</taxon>
        <taxon>Neopterygii</taxon>
        <taxon>Teleostei</taxon>
        <taxon>Notacanthiformes</taxon>
        <taxon>Halosauridae</taxon>
        <taxon>Aldrovandia</taxon>
    </lineage>
</organism>
<name>A0AAD7S528_9TELE</name>
<keyword evidence="2" id="KW-1185">Reference proteome</keyword>
<gene>
    <name evidence="1" type="ORF">AAFF_G00022120</name>
</gene>
<reference evidence="1" key="1">
    <citation type="journal article" date="2023" name="Science">
        <title>Genome structures resolve the early diversification of teleost fishes.</title>
        <authorList>
            <person name="Parey E."/>
            <person name="Louis A."/>
            <person name="Montfort J."/>
            <person name="Bouchez O."/>
            <person name="Roques C."/>
            <person name="Iampietro C."/>
            <person name="Lluch J."/>
            <person name="Castinel A."/>
            <person name="Donnadieu C."/>
            <person name="Desvignes T."/>
            <person name="Floi Bucao C."/>
            <person name="Jouanno E."/>
            <person name="Wen M."/>
            <person name="Mejri S."/>
            <person name="Dirks R."/>
            <person name="Jansen H."/>
            <person name="Henkel C."/>
            <person name="Chen W.J."/>
            <person name="Zahm M."/>
            <person name="Cabau C."/>
            <person name="Klopp C."/>
            <person name="Thompson A.W."/>
            <person name="Robinson-Rechavi M."/>
            <person name="Braasch I."/>
            <person name="Lecointre G."/>
            <person name="Bobe J."/>
            <person name="Postlethwait J.H."/>
            <person name="Berthelot C."/>
            <person name="Roest Crollius H."/>
            <person name="Guiguen Y."/>
        </authorList>
    </citation>
    <scope>NUCLEOTIDE SEQUENCE</scope>
    <source>
        <strain evidence="1">NC1722</strain>
    </source>
</reference>
<evidence type="ECO:0000313" key="1">
    <source>
        <dbReference type="EMBL" id="KAJ8396139.1"/>
    </source>
</evidence>
<comment type="caution">
    <text evidence="1">The sequence shown here is derived from an EMBL/GenBank/DDBJ whole genome shotgun (WGS) entry which is preliminary data.</text>
</comment>
<accession>A0AAD7S528</accession>
<evidence type="ECO:0000313" key="2">
    <source>
        <dbReference type="Proteomes" id="UP001221898"/>
    </source>
</evidence>
<dbReference type="EMBL" id="JAINUG010000109">
    <property type="protein sequence ID" value="KAJ8396139.1"/>
    <property type="molecule type" value="Genomic_DNA"/>
</dbReference>
<dbReference type="Proteomes" id="UP001221898">
    <property type="component" value="Unassembled WGS sequence"/>
</dbReference>
<dbReference type="AlphaFoldDB" id="A0AAD7S528"/>
<sequence length="73" mass="8455">MRDDFAYEVTAHKGDQLTQKQEVVKVDINGEEVVTLDYLSLGRPRNCYPYLLVLTDLFSQYGWAVLVKDQKMV</sequence>
<proteinExistence type="predicted"/>